<dbReference type="Proteomes" id="UP001523392">
    <property type="component" value="Unassembled WGS sequence"/>
</dbReference>
<comment type="caution">
    <text evidence="6">The sequence shown here is derived from an EMBL/GenBank/DDBJ whole genome shotgun (WGS) entry which is preliminary data.</text>
</comment>
<dbReference type="PANTHER" id="PTHR42847:SF4">
    <property type="entry name" value="ALKANESULFONATE MONOOXYGENASE-RELATED"/>
    <property type="match status" value="1"/>
</dbReference>
<keyword evidence="4" id="KW-0503">Monooxygenase</keyword>
<keyword evidence="7" id="KW-1185">Reference proteome</keyword>
<evidence type="ECO:0000256" key="2">
    <source>
        <dbReference type="ARBA" id="ARBA00022643"/>
    </source>
</evidence>
<dbReference type="InterPro" id="IPR036661">
    <property type="entry name" value="Luciferase-like_sf"/>
</dbReference>
<protein>
    <submittedName>
        <fullName evidence="6">LLM class flavin-dependent oxidoreductase</fullName>
    </submittedName>
</protein>
<evidence type="ECO:0000256" key="3">
    <source>
        <dbReference type="ARBA" id="ARBA00023002"/>
    </source>
</evidence>
<dbReference type="SUPFAM" id="SSF51679">
    <property type="entry name" value="Bacterial luciferase-like"/>
    <property type="match status" value="1"/>
</dbReference>
<dbReference type="Pfam" id="PF00296">
    <property type="entry name" value="Bac_luciferase"/>
    <property type="match status" value="1"/>
</dbReference>
<organism evidence="6 7">
    <name type="scientific">Siccirubricoccus soli</name>
    <dbReference type="NCBI Taxonomy" id="2899147"/>
    <lineage>
        <taxon>Bacteria</taxon>
        <taxon>Pseudomonadati</taxon>
        <taxon>Pseudomonadota</taxon>
        <taxon>Alphaproteobacteria</taxon>
        <taxon>Acetobacterales</taxon>
        <taxon>Roseomonadaceae</taxon>
        <taxon>Siccirubricoccus</taxon>
    </lineage>
</organism>
<name>A0ABT1DCY0_9PROT</name>
<evidence type="ECO:0000256" key="4">
    <source>
        <dbReference type="ARBA" id="ARBA00023033"/>
    </source>
</evidence>
<dbReference type="PANTHER" id="PTHR42847">
    <property type="entry name" value="ALKANESULFONATE MONOOXYGENASE"/>
    <property type="match status" value="1"/>
</dbReference>
<gene>
    <name evidence="6" type="ORF">JYK14_23185</name>
</gene>
<dbReference type="RefSeq" id="WP_252955665.1">
    <property type="nucleotide sequence ID" value="NZ_JAFIRR010000165.1"/>
</dbReference>
<keyword evidence="3" id="KW-0560">Oxidoreductase</keyword>
<reference evidence="6 7" key="1">
    <citation type="submission" date="2021-12" db="EMBL/GenBank/DDBJ databases">
        <title>Siccirubricoccus leaddurans sp. nov., a high concentration Zn2+ tolerance bacterium.</title>
        <authorList>
            <person name="Cao Y."/>
        </authorList>
    </citation>
    <scope>NUCLEOTIDE SEQUENCE [LARGE SCALE GENOMIC DNA]</scope>
    <source>
        <strain evidence="6 7">KC 17139</strain>
    </source>
</reference>
<evidence type="ECO:0000313" key="7">
    <source>
        <dbReference type="Proteomes" id="UP001523392"/>
    </source>
</evidence>
<accession>A0ABT1DCY0</accession>
<dbReference type="InterPro" id="IPR050172">
    <property type="entry name" value="SsuD_RutA_monooxygenase"/>
</dbReference>
<evidence type="ECO:0000259" key="5">
    <source>
        <dbReference type="Pfam" id="PF00296"/>
    </source>
</evidence>
<evidence type="ECO:0000313" key="6">
    <source>
        <dbReference type="EMBL" id="MCO6419039.1"/>
    </source>
</evidence>
<proteinExistence type="predicted"/>
<dbReference type="EMBL" id="JAFIRR010000165">
    <property type="protein sequence ID" value="MCO6419039.1"/>
    <property type="molecule type" value="Genomic_DNA"/>
</dbReference>
<dbReference type="InterPro" id="IPR011251">
    <property type="entry name" value="Luciferase-like_dom"/>
</dbReference>
<dbReference type="Gene3D" id="3.20.20.30">
    <property type="entry name" value="Luciferase-like domain"/>
    <property type="match status" value="1"/>
</dbReference>
<sequence length="345" mass="38038">MRVGVFLFHESRNPSADAQVIDEAVREAKLAEEEGMDAVFLAEHHFDGNCVYVDPPTFAAALAMATSRIKIGFAVLQTSLYHPLRIAEQISLIDNLSKGRLIVGLGRGSMVNLHEYSGYQIDPDSAQDRFEEIEQILLQSWTSEELKHQGKYWNFDVPMMLRPRPYTKPHPQILRSVASEGSISAQARQGRPVLMAAATAAGAARNVEAYRKAAREAGLSFDRIDHAIAESWVSRTVVLAPTDEEAHEVGLPYFRQMQTYRAAQSSAFEAMVAKSNAQPAPPVLCGSPESMVEDFVELARTGIGGVSIRFRTGPMPAEFSRRALQLFMRDIAPRIREVAPAPAAS</sequence>
<keyword evidence="2" id="KW-0288">FMN</keyword>
<evidence type="ECO:0000256" key="1">
    <source>
        <dbReference type="ARBA" id="ARBA00022630"/>
    </source>
</evidence>
<feature type="domain" description="Luciferase-like" evidence="5">
    <location>
        <begin position="1"/>
        <end position="303"/>
    </location>
</feature>
<keyword evidence="1" id="KW-0285">Flavoprotein</keyword>